<dbReference type="Pfam" id="PF12896">
    <property type="entry name" value="ANAPC4"/>
    <property type="match status" value="1"/>
</dbReference>
<feature type="domain" description="Anaphase-promoting complex subunit 4 long" evidence="6">
    <location>
        <begin position="314"/>
        <end position="496"/>
    </location>
</feature>
<evidence type="ECO:0000313" key="7">
    <source>
        <dbReference type="EMBL" id="WFD22681.1"/>
    </source>
</evidence>
<dbReference type="GO" id="GO:0005680">
    <property type="term" value="C:anaphase-promoting complex"/>
    <property type="evidence" value="ECO:0007669"/>
    <property type="project" value="InterPro"/>
</dbReference>
<accession>A0AAF0EH96</accession>
<evidence type="ECO:0000256" key="1">
    <source>
        <dbReference type="ARBA" id="ARBA00016067"/>
    </source>
</evidence>
<sequence length="812" mass="86944">MQVRLPHDTHWVGSACNPCMDLVAFLCCDRAPPAAANAPPGLTPAQLAMRQRMLAIQARRMGVANPAAATGAQQVRCGPALKLVVWRMVQAPSCVWDVTIKPPRIGLPRDAAEGVTVLGLCWSPDAVRLGLTHTAGEHTQHALALLVYSVYDGAVLHTHHTLCDHAVHASAMQWIAIEAPSVPSQALHMLEKMPPLAPLPSVLDDKAGYIGAAQHRAKPSEPLPSQGVLKGTGTLAHIPSLSKTDPASSLSLLVCADDRGCLAVWLDGTVPLHAPQLPPDWDVLSMAASPHDASALLAHGADVQVHHLPLAWDEGHVHLARLSTAVRACLAHAMDAASLATQAWQRLVRPRCDEWRAHWEDTATRHGVDLVHEWMALVVGGRASPACEHLLVHLTEGTTMAMETDAKRGLKHMRRLAATAMLPACERLLVLLTELLGCARWPTRFPGIDEARVQALQCEVQTCHAVTLSLQEHSERELLALDEFYKWFRMEQDRQERLKLGEEAPRVVTYHDTLTVLEYLQRGFFSPALDALLGPGASAPPPAADLSDDSHAARAPLWDTASVAYETETPAQDADALAAVEAALAWLDRPLAPPAPSETQWQGVHGPASLLAGPAHAYVPPTLPGDAATLLSRLERVSDMLGELLRDALAQARPMTVQTHGGLSLPDGVLVRDLTVRSIPRPAPLSIAEGQARPLVRAAAHDGQHVHTWMSEAHVVSVHVAVGTTPSVVAPVLLPVPARVHDVALVRGHLHVLYDEGTSTAVGSLGPTQAPMWPPTDTASLAPDAQSLAVFAHGTRVVLGKDQRTVTVLGLS</sequence>
<evidence type="ECO:0000259" key="6">
    <source>
        <dbReference type="Pfam" id="PF12896"/>
    </source>
</evidence>
<keyword evidence="5" id="KW-0131">Cell cycle</keyword>
<evidence type="ECO:0000256" key="5">
    <source>
        <dbReference type="ARBA" id="ARBA00023306"/>
    </source>
</evidence>
<keyword evidence="3" id="KW-0498">Mitosis</keyword>
<dbReference type="GO" id="GO:0034399">
    <property type="term" value="C:nuclear periphery"/>
    <property type="evidence" value="ECO:0007669"/>
    <property type="project" value="TreeGrafter"/>
</dbReference>
<reference evidence="7" key="1">
    <citation type="submission" date="2023-03" db="EMBL/GenBank/DDBJ databases">
        <title>Mating type loci evolution in Malassezia.</title>
        <authorList>
            <person name="Coelho M.A."/>
        </authorList>
    </citation>
    <scope>NUCLEOTIDE SEQUENCE</scope>
    <source>
        <strain evidence="7">CBS 12830</strain>
    </source>
</reference>
<proteinExistence type="predicted"/>
<gene>
    <name evidence="7" type="ORF">MEQU1_001356</name>
</gene>
<dbReference type="InterPro" id="IPR024790">
    <property type="entry name" value="APC4_long_dom"/>
</dbReference>
<dbReference type="GO" id="GO:0070979">
    <property type="term" value="P:protein K11-linked ubiquitination"/>
    <property type="evidence" value="ECO:0007669"/>
    <property type="project" value="TreeGrafter"/>
</dbReference>
<protein>
    <recommendedName>
        <fullName evidence="1">Anaphase-promoting complex subunit 4</fullName>
    </recommendedName>
</protein>
<evidence type="ECO:0000256" key="4">
    <source>
        <dbReference type="ARBA" id="ARBA00022786"/>
    </source>
</evidence>
<dbReference type="PANTHER" id="PTHR13260:SF0">
    <property type="entry name" value="ANAPHASE-PROMOTING COMPLEX SUBUNIT 4"/>
    <property type="match status" value="1"/>
</dbReference>
<dbReference type="PANTHER" id="PTHR13260">
    <property type="entry name" value="ANAPHASE PROMOTING COMPLEX SUBUNIT 4 APC4"/>
    <property type="match status" value="1"/>
</dbReference>
<evidence type="ECO:0000313" key="8">
    <source>
        <dbReference type="Proteomes" id="UP001214415"/>
    </source>
</evidence>
<dbReference type="AlphaFoldDB" id="A0AAF0EH96"/>
<dbReference type="GO" id="GO:0051301">
    <property type="term" value="P:cell division"/>
    <property type="evidence" value="ECO:0007669"/>
    <property type="project" value="UniProtKB-KW"/>
</dbReference>
<keyword evidence="8" id="KW-1185">Reference proteome</keyword>
<dbReference type="Proteomes" id="UP001214415">
    <property type="component" value="Chromosome 2"/>
</dbReference>
<organism evidence="7 8">
    <name type="scientific">Malassezia equina</name>
    <dbReference type="NCBI Taxonomy" id="1381935"/>
    <lineage>
        <taxon>Eukaryota</taxon>
        <taxon>Fungi</taxon>
        <taxon>Dikarya</taxon>
        <taxon>Basidiomycota</taxon>
        <taxon>Ustilaginomycotina</taxon>
        <taxon>Malasseziomycetes</taxon>
        <taxon>Malasseziales</taxon>
        <taxon>Malasseziaceae</taxon>
        <taxon>Malassezia</taxon>
    </lineage>
</organism>
<dbReference type="EMBL" id="CP119901">
    <property type="protein sequence ID" value="WFD22681.1"/>
    <property type="molecule type" value="Genomic_DNA"/>
</dbReference>
<keyword evidence="2" id="KW-0132">Cell division</keyword>
<dbReference type="InterPro" id="IPR024789">
    <property type="entry name" value="APC4"/>
</dbReference>
<evidence type="ECO:0000256" key="2">
    <source>
        <dbReference type="ARBA" id="ARBA00022618"/>
    </source>
</evidence>
<evidence type="ECO:0000256" key="3">
    <source>
        <dbReference type="ARBA" id="ARBA00022776"/>
    </source>
</evidence>
<keyword evidence="4" id="KW-0833">Ubl conjugation pathway</keyword>
<dbReference type="GO" id="GO:0031145">
    <property type="term" value="P:anaphase-promoting complex-dependent catabolic process"/>
    <property type="evidence" value="ECO:0007669"/>
    <property type="project" value="InterPro"/>
</dbReference>
<name>A0AAF0EH96_9BASI</name>